<dbReference type="EMBL" id="JBHSKL010000004">
    <property type="protein sequence ID" value="MFC5223967.1"/>
    <property type="molecule type" value="Genomic_DNA"/>
</dbReference>
<evidence type="ECO:0000256" key="1">
    <source>
        <dbReference type="SAM" id="MobiDB-lite"/>
    </source>
</evidence>
<accession>A0ABW0D3D2</accession>
<dbReference type="Proteomes" id="UP001596156">
    <property type="component" value="Unassembled WGS sequence"/>
</dbReference>
<organism evidence="2 3">
    <name type="scientific">Streptomyces fimbriatus</name>
    <dbReference type="NCBI Taxonomy" id="68197"/>
    <lineage>
        <taxon>Bacteria</taxon>
        <taxon>Bacillati</taxon>
        <taxon>Actinomycetota</taxon>
        <taxon>Actinomycetes</taxon>
        <taxon>Kitasatosporales</taxon>
        <taxon>Streptomycetaceae</taxon>
        <taxon>Streptomyces</taxon>
    </lineage>
</organism>
<dbReference type="RefSeq" id="WP_344645051.1">
    <property type="nucleotide sequence ID" value="NZ_BAAASS010000012.1"/>
</dbReference>
<proteinExistence type="predicted"/>
<protein>
    <submittedName>
        <fullName evidence="2">Uncharacterized protein</fullName>
    </submittedName>
</protein>
<keyword evidence="3" id="KW-1185">Reference proteome</keyword>
<evidence type="ECO:0000313" key="2">
    <source>
        <dbReference type="EMBL" id="MFC5223967.1"/>
    </source>
</evidence>
<gene>
    <name evidence="2" type="ORF">ACFPN6_04995</name>
</gene>
<sequence length="143" mass="15323">MPVPRTAGTPAVPEPRPGEAATRFMAHGAVGTGEVSSRDGTACASTWWTHPPPSVREPRHAHLHLVRVGGDTGGCARRYLRSVPLGELRGLTPLVTGRRDEVLAWSGGRRTFSFACSDQESHRCGLPSSDREGNAVPREYEGA</sequence>
<evidence type="ECO:0000313" key="3">
    <source>
        <dbReference type="Proteomes" id="UP001596156"/>
    </source>
</evidence>
<comment type="caution">
    <text evidence="2">The sequence shown here is derived from an EMBL/GenBank/DDBJ whole genome shotgun (WGS) entry which is preliminary data.</text>
</comment>
<name>A0ABW0D3D2_STRFI</name>
<feature type="region of interest" description="Disordered" evidence="1">
    <location>
        <begin position="123"/>
        <end position="143"/>
    </location>
</feature>
<reference evidence="3" key="1">
    <citation type="journal article" date="2019" name="Int. J. Syst. Evol. Microbiol.">
        <title>The Global Catalogue of Microorganisms (GCM) 10K type strain sequencing project: providing services to taxonomists for standard genome sequencing and annotation.</title>
        <authorList>
            <consortium name="The Broad Institute Genomics Platform"/>
            <consortium name="The Broad Institute Genome Sequencing Center for Infectious Disease"/>
            <person name="Wu L."/>
            <person name="Ma J."/>
        </authorList>
    </citation>
    <scope>NUCLEOTIDE SEQUENCE [LARGE SCALE GENOMIC DNA]</scope>
    <source>
        <strain evidence="3">CCM 8479</strain>
    </source>
</reference>